<protein>
    <submittedName>
        <fullName evidence="1">17238_t:CDS:1</fullName>
    </submittedName>
</protein>
<dbReference type="EMBL" id="CAJVPT010028935">
    <property type="protein sequence ID" value="CAG8688313.1"/>
    <property type="molecule type" value="Genomic_DNA"/>
</dbReference>
<keyword evidence="2" id="KW-1185">Reference proteome</keyword>
<name>A0ACA9P559_9GLOM</name>
<organism evidence="1 2">
    <name type="scientific">Acaulospora colombiana</name>
    <dbReference type="NCBI Taxonomy" id="27376"/>
    <lineage>
        <taxon>Eukaryota</taxon>
        <taxon>Fungi</taxon>
        <taxon>Fungi incertae sedis</taxon>
        <taxon>Mucoromycota</taxon>
        <taxon>Glomeromycotina</taxon>
        <taxon>Glomeromycetes</taxon>
        <taxon>Diversisporales</taxon>
        <taxon>Acaulosporaceae</taxon>
        <taxon>Acaulospora</taxon>
    </lineage>
</organism>
<reference evidence="1" key="1">
    <citation type="submission" date="2021-06" db="EMBL/GenBank/DDBJ databases">
        <authorList>
            <person name="Kallberg Y."/>
            <person name="Tangrot J."/>
            <person name="Rosling A."/>
        </authorList>
    </citation>
    <scope>NUCLEOTIDE SEQUENCE</scope>
    <source>
        <strain evidence="1">CL356</strain>
    </source>
</reference>
<accession>A0ACA9P559</accession>
<evidence type="ECO:0000313" key="1">
    <source>
        <dbReference type="EMBL" id="CAG8688313.1"/>
    </source>
</evidence>
<proteinExistence type="predicted"/>
<dbReference type="Proteomes" id="UP000789525">
    <property type="component" value="Unassembled WGS sequence"/>
</dbReference>
<gene>
    <name evidence="1" type="ORF">ACOLOM_LOCUS9702</name>
</gene>
<evidence type="ECO:0000313" key="2">
    <source>
        <dbReference type="Proteomes" id="UP000789525"/>
    </source>
</evidence>
<comment type="caution">
    <text evidence="1">The sequence shown here is derived from an EMBL/GenBank/DDBJ whole genome shotgun (WGS) entry which is preliminary data.</text>
</comment>
<sequence>MNMIVTTEIDTLKEKLGDTKWILVNRQFYLSENVVFDLPKDFGNKDTLIVGLPDEYKYNYKELFERMGVRLKIGIKGYINIIKAYVKDDLNVKLPVDEINKVVGLFDQISRKHAEDKSSAKILQELLIPTTQKVLACLSEVQYDDMGSRLTDEAKTDYYIAHPFISQKILE</sequence>